<dbReference type="GO" id="GO:0016787">
    <property type="term" value="F:hydrolase activity"/>
    <property type="evidence" value="ECO:0007669"/>
    <property type="project" value="UniProtKB-KW"/>
</dbReference>
<sequence length="370" mass="40760">MEAPKPPPFANWRLLFTFVFYVLPSASIRIPGAVIRACLKRLPLGPAIWNGFAGALMANTPPSQLQAVLPSTIDVYDAWVASHGVSRAVEILPTDDSTRLLWIGPKKFKKVILFFHGGGYVMPLSKGHLDWMEYNRTEAANYGVQLSVCVLQYDLIPAKPYPRQMTQAILALEHLLACGYSPSDIIFGGDSAGGHLSLSLMAHLHHNHPSRGSTEDLFKLQGPVKGCFLVSPLSSFNFSTPSYNRWLSADVLGRKVVEKWGLYLVNNSPWYDEIAAGNGWGVALDVSESWWKSLKAVDRILVTGGYEEVFGDHVQQLGKMLKRTSQGEVALYMANETHDGPLMDFSAGRPASGTTRAVTDFIIACFKDMD</sequence>
<dbReference type="Gene3D" id="3.40.50.1820">
    <property type="entry name" value="alpha/beta hydrolase"/>
    <property type="match status" value="1"/>
</dbReference>
<dbReference type="STRING" id="303698.A0A1V6TYL1"/>
<dbReference type="InterPro" id="IPR013094">
    <property type="entry name" value="AB_hydrolase_3"/>
</dbReference>
<comment type="caution">
    <text evidence="4">The sequence shown here is derived from an EMBL/GenBank/DDBJ whole genome shotgun (WGS) entry which is preliminary data.</text>
</comment>
<dbReference type="GO" id="GO:0072330">
    <property type="term" value="P:monocarboxylic acid biosynthetic process"/>
    <property type="evidence" value="ECO:0007669"/>
    <property type="project" value="UniProtKB-ARBA"/>
</dbReference>
<evidence type="ECO:0000256" key="1">
    <source>
        <dbReference type="ARBA" id="ARBA00022801"/>
    </source>
</evidence>
<feature type="domain" description="Alpha/beta hydrolase fold-3" evidence="3">
    <location>
        <begin position="112"/>
        <end position="331"/>
    </location>
</feature>
<dbReference type="InterPro" id="IPR029058">
    <property type="entry name" value="AB_hydrolase_fold"/>
</dbReference>
<dbReference type="InterPro" id="IPR050300">
    <property type="entry name" value="GDXG_lipolytic_enzyme"/>
</dbReference>
<keyword evidence="2" id="KW-0732">Signal</keyword>
<dbReference type="GO" id="GO:0017000">
    <property type="term" value="P:antibiotic biosynthetic process"/>
    <property type="evidence" value="ECO:0007669"/>
    <property type="project" value="UniProtKB-ARBA"/>
</dbReference>
<dbReference type="PANTHER" id="PTHR48081">
    <property type="entry name" value="AB HYDROLASE SUPERFAMILY PROTEIN C4A8.06C"/>
    <property type="match status" value="1"/>
</dbReference>
<feature type="chain" id="PRO_5012890088" description="Alpha/beta hydrolase fold-3 domain-containing protein" evidence="2">
    <location>
        <begin position="28"/>
        <end position="370"/>
    </location>
</feature>
<feature type="signal peptide" evidence="2">
    <location>
        <begin position="1"/>
        <end position="27"/>
    </location>
</feature>
<keyword evidence="5" id="KW-1185">Reference proteome</keyword>
<dbReference type="OrthoDB" id="2152029at2759"/>
<proteinExistence type="predicted"/>
<dbReference type="SUPFAM" id="SSF53474">
    <property type="entry name" value="alpha/beta-Hydrolases"/>
    <property type="match status" value="1"/>
</dbReference>
<dbReference type="EMBL" id="MLKD01000001">
    <property type="protein sequence ID" value="OQE31326.1"/>
    <property type="molecule type" value="Genomic_DNA"/>
</dbReference>
<evidence type="ECO:0000256" key="2">
    <source>
        <dbReference type="SAM" id="SignalP"/>
    </source>
</evidence>
<dbReference type="PANTHER" id="PTHR48081:SF31">
    <property type="entry name" value="STERYL ACETYL HYDROLASE MUG81-RELATED"/>
    <property type="match status" value="1"/>
</dbReference>
<evidence type="ECO:0000313" key="5">
    <source>
        <dbReference type="Proteomes" id="UP000191285"/>
    </source>
</evidence>
<name>A0A1V6TYL1_9EURO</name>
<keyword evidence="1" id="KW-0378">Hydrolase</keyword>
<protein>
    <recommendedName>
        <fullName evidence="3">Alpha/beta hydrolase fold-3 domain-containing protein</fullName>
    </recommendedName>
</protein>
<reference evidence="5" key="1">
    <citation type="journal article" date="2017" name="Nat. Microbiol.">
        <title>Global analysis of biosynthetic gene clusters reveals vast potential of secondary metabolite production in Penicillium species.</title>
        <authorList>
            <person name="Nielsen J.C."/>
            <person name="Grijseels S."/>
            <person name="Prigent S."/>
            <person name="Ji B."/>
            <person name="Dainat J."/>
            <person name="Nielsen K.F."/>
            <person name="Frisvad J.C."/>
            <person name="Workman M."/>
            <person name="Nielsen J."/>
        </authorList>
    </citation>
    <scope>NUCLEOTIDE SEQUENCE [LARGE SCALE GENOMIC DNA]</scope>
    <source>
        <strain evidence="5">IBT 24891</strain>
    </source>
</reference>
<dbReference type="Pfam" id="PF07859">
    <property type="entry name" value="Abhydrolase_3"/>
    <property type="match status" value="1"/>
</dbReference>
<gene>
    <name evidence="4" type="ORF">PENSTE_c001G04046</name>
</gene>
<evidence type="ECO:0000313" key="4">
    <source>
        <dbReference type="EMBL" id="OQE31326.1"/>
    </source>
</evidence>
<accession>A0A1V6TYL1</accession>
<organism evidence="4 5">
    <name type="scientific">Penicillium steckii</name>
    <dbReference type="NCBI Taxonomy" id="303698"/>
    <lineage>
        <taxon>Eukaryota</taxon>
        <taxon>Fungi</taxon>
        <taxon>Dikarya</taxon>
        <taxon>Ascomycota</taxon>
        <taxon>Pezizomycotina</taxon>
        <taxon>Eurotiomycetes</taxon>
        <taxon>Eurotiomycetidae</taxon>
        <taxon>Eurotiales</taxon>
        <taxon>Aspergillaceae</taxon>
        <taxon>Penicillium</taxon>
    </lineage>
</organism>
<evidence type="ECO:0000259" key="3">
    <source>
        <dbReference type="Pfam" id="PF07859"/>
    </source>
</evidence>
<dbReference type="Proteomes" id="UP000191285">
    <property type="component" value="Unassembled WGS sequence"/>
</dbReference>
<dbReference type="AlphaFoldDB" id="A0A1V6TYL1"/>